<evidence type="ECO:0000256" key="2">
    <source>
        <dbReference type="ARBA" id="ARBA00023043"/>
    </source>
</evidence>
<dbReference type="SMART" id="SM00248">
    <property type="entry name" value="ANK"/>
    <property type="match status" value="3"/>
</dbReference>
<reference evidence="5 6" key="1">
    <citation type="journal article" date="2015" name="Genome Biol. Evol.">
        <title>Phylogenomic analyses indicate that early fungi evolved digesting cell walls of algal ancestors of land plants.</title>
        <authorList>
            <person name="Chang Y."/>
            <person name="Wang S."/>
            <person name="Sekimoto S."/>
            <person name="Aerts A.L."/>
            <person name="Choi C."/>
            <person name="Clum A."/>
            <person name="LaButti K.M."/>
            <person name="Lindquist E.A."/>
            <person name="Yee Ngan C."/>
            <person name="Ohm R.A."/>
            <person name="Salamov A.A."/>
            <person name="Grigoriev I.V."/>
            <person name="Spatafora J.W."/>
            <person name="Berbee M.L."/>
        </authorList>
    </citation>
    <scope>NUCLEOTIDE SEQUENCE [LARGE SCALE GENOMIC DNA]</scope>
    <source>
        <strain evidence="5 6">JEL478</strain>
    </source>
</reference>
<dbReference type="Proteomes" id="UP000070544">
    <property type="component" value="Unassembled WGS sequence"/>
</dbReference>
<dbReference type="SUPFAM" id="SSF48403">
    <property type="entry name" value="Ankyrin repeat"/>
    <property type="match status" value="1"/>
</dbReference>
<dbReference type="PROSITE" id="PS50297">
    <property type="entry name" value="ANK_REP_REGION"/>
    <property type="match status" value="2"/>
</dbReference>
<dbReference type="InterPro" id="IPR036770">
    <property type="entry name" value="Ankyrin_rpt-contain_sf"/>
</dbReference>
<dbReference type="EMBL" id="KQ965816">
    <property type="protein sequence ID" value="KXS10753.1"/>
    <property type="molecule type" value="Genomic_DNA"/>
</dbReference>
<dbReference type="InterPro" id="IPR002110">
    <property type="entry name" value="Ankyrin_rpt"/>
</dbReference>
<dbReference type="AlphaFoldDB" id="A0A139A2Z8"/>
<keyword evidence="1" id="KW-0677">Repeat</keyword>
<evidence type="ECO:0000256" key="4">
    <source>
        <dbReference type="SAM" id="MobiDB-lite"/>
    </source>
</evidence>
<evidence type="ECO:0000256" key="1">
    <source>
        <dbReference type="ARBA" id="ARBA00022737"/>
    </source>
</evidence>
<keyword evidence="6" id="KW-1185">Reference proteome</keyword>
<dbReference type="STRING" id="1344416.A0A139A2Z8"/>
<keyword evidence="2 3" id="KW-0040">ANK repeat</keyword>
<protein>
    <submittedName>
        <fullName evidence="5">Uncharacterized protein</fullName>
    </submittedName>
</protein>
<accession>A0A139A2Z8</accession>
<feature type="compositionally biased region" description="Polar residues" evidence="4">
    <location>
        <begin position="45"/>
        <end position="54"/>
    </location>
</feature>
<gene>
    <name evidence="5" type="ORF">M427DRAFT_61699</name>
</gene>
<dbReference type="Gene3D" id="1.25.40.20">
    <property type="entry name" value="Ankyrin repeat-containing domain"/>
    <property type="match status" value="1"/>
</dbReference>
<feature type="compositionally biased region" description="Basic and acidic residues" evidence="4">
    <location>
        <begin position="55"/>
        <end position="67"/>
    </location>
</feature>
<organism evidence="5 6">
    <name type="scientific">Gonapodya prolifera (strain JEL478)</name>
    <name type="common">Monoblepharis prolifera</name>
    <dbReference type="NCBI Taxonomy" id="1344416"/>
    <lineage>
        <taxon>Eukaryota</taxon>
        <taxon>Fungi</taxon>
        <taxon>Fungi incertae sedis</taxon>
        <taxon>Chytridiomycota</taxon>
        <taxon>Chytridiomycota incertae sedis</taxon>
        <taxon>Monoblepharidomycetes</taxon>
        <taxon>Monoblepharidales</taxon>
        <taxon>Gonapodyaceae</taxon>
        <taxon>Gonapodya</taxon>
    </lineage>
</organism>
<dbReference type="PROSITE" id="PS50088">
    <property type="entry name" value="ANK_REPEAT"/>
    <property type="match status" value="2"/>
</dbReference>
<feature type="repeat" description="ANK" evidence="3">
    <location>
        <begin position="106"/>
        <end position="138"/>
    </location>
</feature>
<feature type="repeat" description="ANK" evidence="3">
    <location>
        <begin position="141"/>
        <end position="168"/>
    </location>
</feature>
<evidence type="ECO:0000256" key="3">
    <source>
        <dbReference type="PROSITE-ProRule" id="PRU00023"/>
    </source>
</evidence>
<sequence>MLWSPFFLLEPRQPNPACRLLSGQCRYKTSNSFWIIHQQTLSQPGRAYGQQTSSHHGDSSHPRDADRMSTFSSWHGKAMTIVKLLLQFGVPIDAGLTTHNDDGDLTLSTGLSVARKSGYDSVVRLLIEHGAEVNVNSGVNRGMTPILATCASGHLSTVQILLDAGAKVKHDIDKGNALFGACAAKDGELVRFLIEKGADIEKRPTVGFYAPLH</sequence>
<name>A0A139A2Z8_GONPJ</name>
<evidence type="ECO:0000313" key="5">
    <source>
        <dbReference type="EMBL" id="KXS10753.1"/>
    </source>
</evidence>
<proteinExistence type="predicted"/>
<dbReference type="PANTHER" id="PTHR24126:SF14">
    <property type="entry name" value="ANK_REP_REGION DOMAIN-CONTAINING PROTEIN"/>
    <property type="match status" value="1"/>
</dbReference>
<dbReference type="Pfam" id="PF12796">
    <property type="entry name" value="Ank_2"/>
    <property type="match status" value="1"/>
</dbReference>
<evidence type="ECO:0000313" key="6">
    <source>
        <dbReference type="Proteomes" id="UP000070544"/>
    </source>
</evidence>
<dbReference type="OrthoDB" id="5596409at2759"/>
<feature type="region of interest" description="Disordered" evidence="4">
    <location>
        <begin position="45"/>
        <end position="69"/>
    </location>
</feature>
<dbReference type="PANTHER" id="PTHR24126">
    <property type="entry name" value="ANKYRIN REPEAT, PH AND SEC7 DOMAIN CONTAINING PROTEIN SECG-RELATED"/>
    <property type="match status" value="1"/>
</dbReference>